<comment type="cofactor">
    <cofactor evidence="1">
        <name>heme</name>
        <dbReference type="ChEBI" id="CHEBI:30413"/>
    </cofactor>
</comment>
<feature type="transmembrane region" description="Helical" evidence="7">
    <location>
        <begin position="142"/>
        <end position="161"/>
    </location>
</feature>
<feature type="transmembrane region" description="Helical" evidence="7">
    <location>
        <begin position="301"/>
        <end position="320"/>
    </location>
</feature>
<evidence type="ECO:0000256" key="5">
    <source>
        <dbReference type="ARBA" id="ARBA00029568"/>
    </source>
</evidence>
<feature type="transmembrane region" description="Helical" evidence="7">
    <location>
        <begin position="173"/>
        <end position="191"/>
    </location>
</feature>
<evidence type="ECO:0000256" key="1">
    <source>
        <dbReference type="ARBA" id="ARBA00001971"/>
    </source>
</evidence>
<feature type="transmembrane region" description="Helical" evidence="7">
    <location>
        <begin position="70"/>
        <end position="96"/>
    </location>
</feature>
<dbReference type="InterPro" id="IPR016174">
    <property type="entry name" value="Di-haem_cyt_TM"/>
</dbReference>
<gene>
    <name evidence="9" type="ORF">PV517_16090</name>
</gene>
<feature type="domain" description="Cytochrome b/b6 N-terminal region profile" evidence="8">
    <location>
        <begin position="43"/>
        <end position="270"/>
    </location>
</feature>
<dbReference type="PROSITE" id="PS51002">
    <property type="entry name" value="CYTB_NTER"/>
    <property type="match status" value="1"/>
</dbReference>
<feature type="transmembrane region" description="Helical" evidence="7">
    <location>
        <begin position="415"/>
        <end position="440"/>
    </location>
</feature>
<evidence type="ECO:0000256" key="3">
    <source>
        <dbReference type="ARBA" id="ARBA00016116"/>
    </source>
</evidence>
<name>A0ABU4L3E6_9ACTN</name>
<keyword evidence="7" id="KW-1133">Transmembrane helix</keyword>
<feature type="region of interest" description="Disordered" evidence="6">
    <location>
        <begin position="519"/>
        <end position="586"/>
    </location>
</feature>
<evidence type="ECO:0000259" key="8">
    <source>
        <dbReference type="PROSITE" id="PS51002"/>
    </source>
</evidence>
<keyword evidence="10" id="KW-1185">Reference proteome</keyword>
<evidence type="ECO:0000256" key="6">
    <source>
        <dbReference type="SAM" id="MobiDB-lite"/>
    </source>
</evidence>
<feature type="region of interest" description="Disordered" evidence="6">
    <location>
        <begin position="1"/>
        <end position="39"/>
    </location>
</feature>
<evidence type="ECO:0000256" key="7">
    <source>
        <dbReference type="SAM" id="Phobius"/>
    </source>
</evidence>
<feature type="compositionally biased region" description="Basic and acidic residues" evidence="6">
    <location>
        <begin position="8"/>
        <end position="25"/>
    </location>
</feature>
<sequence length="586" mass="63743">MDDGPVEEEARKDGEGGEGGERGKGGEGGGGGEGGKGGRGERFAAWADGRLGGVHRSAKERTRRAFPDHWSFLLGEICLYSFVVIVITGAFLTFYFHPSMETVEYRGSYAPLRGQPVSAAFDSTMRISFEVRGGLLIRQAHHWAALVFVAAALAHMMRVFFTGAFRKPRELNWLFGFSLLVLGMFGGLTGYDLPDDLLSGTGLAVVNGTILSVPIVGTYLSMFLFGGEFPGHDLVARFHAIHVLLIPALMVALIVLHLLLVLRHRHTRHPGPERIGRSGVGGRGGGSGTGLPFKVKAVKSAGLLFLVSGVVFVMAAVAQINPVWLYGPYRADQVSAGSQPDWYMGIADGLLRVMPGWEIAFGGHTLALDNLVPLLAGVGFFLALAAYPFVEAWVTGDDREQHLLDRPRNRPVRTALGVAWLSFYAVSLVGAANDIIAIRFHVSVNAVTWAVRVGLFVVPVAVYAVTKRWALGLQRRDRDKVLHGRETGIVKRLPHGEYVEVHEPLGRAELHRLTRHEQYTPIDARPSVNGGGPDAAPRPTERLRARLSRALYGEGAQIIKPTEQEYSRRPHTEPAPDGPGHRSELP</sequence>
<dbReference type="PANTHER" id="PTHR19271">
    <property type="entry name" value="CYTOCHROME B"/>
    <property type="match status" value="1"/>
</dbReference>
<organism evidence="9 10">
    <name type="scientific">Streptomyces griseiscabiei</name>
    <dbReference type="NCBI Taxonomy" id="2993540"/>
    <lineage>
        <taxon>Bacteria</taxon>
        <taxon>Bacillati</taxon>
        <taxon>Actinomycetota</taxon>
        <taxon>Actinomycetes</taxon>
        <taxon>Kitasatosporales</taxon>
        <taxon>Streptomycetaceae</taxon>
        <taxon>Streptomyces</taxon>
    </lineage>
</organism>
<keyword evidence="7" id="KW-0472">Membrane</keyword>
<feature type="transmembrane region" description="Helical" evidence="7">
    <location>
        <begin position="203"/>
        <end position="226"/>
    </location>
</feature>
<dbReference type="InterPro" id="IPR027387">
    <property type="entry name" value="Cytb/b6-like_sf"/>
</dbReference>
<comment type="caution">
    <text evidence="9">The sequence shown here is derived from an EMBL/GenBank/DDBJ whole genome shotgun (WGS) entry which is preliminary data.</text>
</comment>
<dbReference type="InterPro" id="IPR036150">
    <property type="entry name" value="Cyt_b/b6_C_sf"/>
</dbReference>
<evidence type="ECO:0000256" key="4">
    <source>
        <dbReference type="ARBA" id="ARBA00029351"/>
    </source>
</evidence>
<accession>A0ABU4L3E6</accession>
<dbReference type="InterPro" id="IPR005797">
    <property type="entry name" value="Cyt_b/b6_N"/>
</dbReference>
<dbReference type="Gene3D" id="1.20.810.10">
    <property type="entry name" value="Cytochrome Bc1 Complex, Chain C"/>
    <property type="match status" value="1"/>
</dbReference>
<dbReference type="EC" id="7.1.1.8" evidence="2"/>
<feature type="compositionally biased region" description="Basic and acidic residues" evidence="6">
    <location>
        <begin position="562"/>
        <end position="586"/>
    </location>
</feature>
<feature type="transmembrane region" description="Helical" evidence="7">
    <location>
        <begin position="446"/>
        <end position="466"/>
    </location>
</feature>
<dbReference type="PANTHER" id="PTHR19271:SF16">
    <property type="entry name" value="CYTOCHROME B"/>
    <property type="match status" value="1"/>
</dbReference>
<proteinExistence type="predicted"/>
<comment type="catalytic activity">
    <reaction evidence="4">
        <text>a quinol + 2 Fe(III)-[cytochrome c](out) = a quinone + 2 Fe(II)-[cytochrome c](out) + 2 H(+)(out)</text>
        <dbReference type="Rhea" id="RHEA:11484"/>
        <dbReference type="Rhea" id="RHEA-COMP:10350"/>
        <dbReference type="Rhea" id="RHEA-COMP:14399"/>
        <dbReference type="ChEBI" id="CHEBI:15378"/>
        <dbReference type="ChEBI" id="CHEBI:24646"/>
        <dbReference type="ChEBI" id="CHEBI:29033"/>
        <dbReference type="ChEBI" id="CHEBI:29034"/>
        <dbReference type="ChEBI" id="CHEBI:132124"/>
        <dbReference type="EC" id="7.1.1.8"/>
    </reaction>
</comment>
<protein>
    <recommendedName>
        <fullName evidence="3">Cytochrome bc1 complex cytochrome b subunit</fullName>
        <ecNumber evidence="2">7.1.1.8</ecNumber>
    </recommendedName>
    <alternativeName>
        <fullName evidence="5">Cytochrome bc1 reductase complex subunit QcrB</fullName>
    </alternativeName>
</protein>
<dbReference type="Proteomes" id="UP001271723">
    <property type="component" value="Unassembled WGS sequence"/>
</dbReference>
<dbReference type="Pfam" id="PF13631">
    <property type="entry name" value="Cytochrom_B_N_2"/>
    <property type="match status" value="1"/>
</dbReference>
<dbReference type="RefSeq" id="WP_086759761.1">
    <property type="nucleotide sequence ID" value="NZ_JAGJBZ010000001.1"/>
</dbReference>
<dbReference type="EMBL" id="JARAVY010000005">
    <property type="protein sequence ID" value="MDX2910221.1"/>
    <property type="molecule type" value="Genomic_DNA"/>
</dbReference>
<dbReference type="SUPFAM" id="SSF81342">
    <property type="entry name" value="Transmembrane di-heme cytochromes"/>
    <property type="match status" value="1"/>
</dbReference>
<reference evidence="9 10" key="1">
    <citation type="journal article" date="2023" name="Microb. Genom.">
        <title>Mesoterricola silvestris gen. nov., sp. nov., Mesoterricola sediminis sp. nov., Geothrix oryzae sp. nov., Geothrix edaphica sp. nov., Geothrix rubra sp. nov., and Geothrix limicola sp. nov., six novel members of Acidobacteriota isolated from soils.</title>
        <authorList>
            <person name="Weisberg A.J."/>
            <person name="Pearce E."/>
            <person name="Kramer C.G."/>
            <person name="Chang J.H."/>
            <person name="Clarke C.R."/>
        </authorList>
    </citation>
    <scope>NUCLEOTIDE SEQUENCE [LARGE SCALE GENOMIC DNA]</scope>
    <source>
        <strain evidence="9 10">NRRL_B-2795</strain>
    </source>
</reference>
<feature type="compositionally biased region" description="Gly residues" evidence="6">
    <location>
        <begin position="26"/>
        <end position="35"/>
    </location>
</feature>
<dbReference type="SUPFAM" id="SSF81648">
    <property type="entry name" value="a domain/subunit of cytochrome bc1 complex (Ubiquinol-cytochrome c reductase)"/>
    <property type="match status" value="1"/>
</dbReference>
<feature type="transmembrane region" description="Helical" evidence="7">
    <location>
        <begin position="238"/>
        <end position="262"/>
    </location>
</feature>
<evidence type="ECO:0000313" key="9">
    <source>
        <dbReference type="EMBL" id="MDX2910221.1"/>
    </source>
</evidence>
<evidence type="ECO:0000313" key="10">
    <source>
        <dbReference type="Proteomes" id="UP001271723"/>
    </source>
</evidence>
<evidence type="ECO:0000256" key="2">
    <source>
        <dbReference type="ARBA" id="ARBA00012951"/>
    </source>
</evidence>
<feature type="transmembrane region" description="Helical" evidence="7">
    <location>
        <begin position="371"/>
        <end position="394"/>
    </location>
</feature>
<keyword evidence="7" id="KW-0812">Transmembrane</keyword>